<dbReference type="Gene3D" id="3.40.30.10">
    <property type="entry name" value="Glutaredoxin"/>
    <property type="match status" value="1"/>
</dbReference>
<gene>
    <name evidence="3" type="ORF">DN412_03330</name>
</gene>
<evidence type="ECO:0000259" key="2">
    <source>
        <dbReference type="PROSITE" id="PS50405"/>
    </source>
</evidence>
<dbReference type="SFLD" id="SFLDG01151">
    <property type="entry name" value="Main.2:_Nu-like"/>
    <property type="match status" value="1"/>
</dbReference>
<proteinExistence type="predicted"/>
<comment type="caution">
    <text evidence="3">The sequence shown here is derived from an EMBL/GenBank/DDBJ whole genome shotgun (WGS) entry which is preliminary data.</text>
</comment>
<protein>
    <submittedName>
        <fullName evidence="3">Glutathione S-transferase</fullName>
    </submittedName>
</protein>
<dbReference type="InterPro" id="IPR004045">
    <property type="entry name" value="Glutathione_S-Trfase_N"/>
</dbReference>
<dbReference type="SFLD" id="SFLDS00019">
    <property type="entry name" value="Glutathione_Transferase_(cytos"/>
    <property type="match status" value="1"/>
</dbReference>
<name>A0A370P2C6_9BURK</name>
<dbReference type="PROSITE" id="PS50405">
    <property type="entry name" value="GST_CTER"/>
    <property type="match status" value="1"/>
</dbReference>
<evidence type="ECO:0000313" key="4">
    <source>
        <dbReference type="Proteomes" id="UP000255165"/>
    </source>
</evidence>
<dbReference type="Gene3D" id="1.20.1050.10">
    <property type="match status" value="1"/>
</dbReference>
<dbReference type="SFLD" id="SFLDG00358">
    <property type="entry name" value="Main_(cytGST)"/>
    <property type="match status" value="1"/>
</dbReference>
<dbReference type="SUPFAM" id="SSF52833">
    <property type="entry name" value="Thioredoxin-like"/>
    <property type="match status" value="1"/>
</dbReference>
<organism evidence="3 4">
    <name type="scientific">Cupriavidus lacunae</name>
    <dbReference type="NCBI Taxonomy" id="2666307"/>
    <lineage>
        <taxon>Bacteria</taxon>
        <taxon>Pseudomonadati</taxon>
        <taxon>Pseudomonadota</taxon>
        <taxon>Betaproteobacteria</taxon>
        <taxon>Burkholderiales</taxon>
        <taxon>Burkholderiaceae</taxon>
        <taxon>Cupriavidus</taxon>
    </lineage>
</organism>
<dbReference type="PANTHER" id="PTHR44051:SF2">
    <property type="entry name" value="HYPOTHETICAL GLUTATHIONE S-TRANSFERASE LIKE PROTEIN"/>
    <property type="match status" value="1"/>
</dbReference>
<dbReference type="Proteomes" id="UP000255165">
    <property type="component" value="Unassembled WGS sequence"/>
</dbReference>
<sequence>MRVFERGVSDASDGSGLWTHLIRSCAWESCITNSSGKCPVFSVDALMVKSCSNNEGRLHLMVLYDHPLSGNCHKIRLLLSMLALPYESRFTDVINHATKTEEFGTLNPLRQIPILMDGDYVVQDSHAVLVYLAEKYGAEWSGVDAPERARVMEWLSFSANEIGNSLQPARVYYLLDEMIDIERATNSGLRVLKVLDERLAMRDWLALDRPTIADLACFPYVALSREGRLPLDDFANVCGWIERVMALPGFIEMPGIAKSAAENYQHP</sequence>
<dbReference type="Pfam" id="PF13417">
    <property type="entry name" value="GST_N_3"/>
    <property type="match status" value="1"/>
</dbReference>
<dbReference type="InterPro" id="IPR040079">
    <property type="entry name" value="Glutathione_S-Trfase"/>
</dbReference>
<dbReference type="PANTHER" id="PTHR44051">
    <property type="entry name" value="GLUTATHIONE S-TRANSFERASE-RELATED"/>
    <property type="match status" value="1"/>
</dbReference>
<dbReference type="Pfam" id="PF00043">
    <property type="entry name" value="GST_C"/>
    <property type="match status" value="1"/>
</dbReference>
<reference evidence="3 4" key="1">
    <citation type="submission" date="2018-06" db="EMBL/GenBank/DDBJ databases">
        <authorList>
            <person name="Feng T."/>
            <person name="Jeon C.O."/>
        </authorList>
    </citation>
    <scope>NUCLEOTIDE SEQUENCE [LARGE SCALE GENOMIC DNA]</scope>
    <source>
        <strain evidence="3 4">S23</strain>
    </source>
</reference>
<dbReference type="AlphaFoldDB" id="A0A370P2C6"/>
<evidence type="ECO:0000313" key="3">
    <source>
        <dbReference type="EMBL" id="RDK11935.1"/>
    </source>
</evidence>
<dbReference type="EMBL" id="QKWJ01000002">
    <property type="protein sequence ID" value="RDK11935.1"/>
    <property type="molecule type" value="Genomic_DNA"/>
</dbReference>
<dbReference type="SUPFAM" id="SSF47616">
    <property type="entry name" value="GST C-terminal domain-like"/>
    <property type="match status" value="1"/>
</dbReference>
<accession>A0A370P2C6</accession>
<keyword evidence="4" id="KW-1185">Reference proteome</keyword>
<feature type="domain" description="GST N-terminal" evidence="1">
    <location>
        <begin position="59"/>
        <end position="140"/>
    </location>
</feature>
<dbReference type="InterPro" id="IPR004046">
    <property type="entry name" value="GST_C"/>
</dbReference>
<dbReference type="InterPro" id="IPR010987">
    <property type="entry name" value="Glutathione-S-Trfase_C-like"/>
</dbReference>
<dbReference type="PROSITE" id="PS50404">
    <property type="entry name" value="GST_NTER"/>
    <property type="match status" value="1"/>
</dbReference>
<dbReference type="GO" id="GO:0016740">
    <property type="term" value="F:transferase activity"/>
    <property type="evidence" value="ECO:0007669"/>
    <property type="project" value="UniProtKB-KW"/>
</dbReference>
<dbReference type="InterPro" id="IPR036282">
    <property type="entry name" value="Glutathione-S-Trfase_C_sf"/>
</dbReference>
<dbReference type="InterPro" id="IPR036249">
    <property type="entry name" value="Thioredoxin-like_sf"/>
</dbReference>
<feature type="domain" description="GST C-terminal" evidence="2">
    <location>
        <begin position="144"/>
        <end position="267"/>
    </location>
</feature>
<evidence type="ECO:0000259" key="1">
    <source>
        <dbReference type="PROSITE" id="PS50404"/>
    </source>
</evidence>
<keyword evidence="3" id="KW-0808">Transferase</keyword>